<evidence type="ECO:0000313" key="2">
    <source>
        <dbReference type="Proteomes" id="UP000271889"/>
    </source>
</evidence>
<accession>A0A3P7QUV1</accession>
<name>A0A3P7QUV1_CYLGO</name>
<sequence>MVRECQVEGLGREDATRHLCRRIDNQPQDLDGVRNANLRTPTLKAPRAETRVANGSLIEVVGDRETPFTCNGFDGQGLFYVAKDLCLLLMDMLQQLPPFRDSSSAICCVVDASSPLDERLSAEFPEVSKEKLGHVNKFRAHLVLKKDATLVYVPIRESLMATLPANINGAVAYWTTLWPPEGLVRSMTRTSLSYSNVSKTMECARESPDPARVAAIAHMPPPQDVKQRESYDIVLLVFRAKDAFTSRTIGRFGN</sequence>
<dbReference type="EMBL" id="UYRV01122353">
    <property type="protein sequence ID" value="VDN33219.1"/>
    <property type="molecule type" value="Genomic_DNA"/>
</dbReference>
<protein>
    <submittedName>
        <fullName evidence="1">Uncharacterized protein</fullName>
    </submittedName>
</protein>
<keyword evidence="2" id="KW-1185">Reference proteome</keyword>
<proteinExistence type="predicted"/>
<evidence type="ECO:0000313" key="1">
    <source>
        <dbReference type="EMBL" id="VDN33219.1"/>
    </source>
</evidence>
<dbReference type="Proteomes" id="UP000271889">
    <property type="component" value="Unassembled WGS sequence"/>
</dbReference>
<gene>
    <name evidence="1" type="ORF">CGOC_LOCUS12327</name>
</gene>
<dbReference type="AlphaFoldDB" id="A0A3P7QUV1"/>
<reference evidence="1 2" key="1">
    <citation type="submission" date="2018-11" db="EMBL/GenBank/DDBJ databases">
        <authorList>
            <consortium name="Pathogen Informatics"/>
        </authorList>
    </citation>
    <scope>NUCLEOTIDE SEQUENCE [LARGE SCALE GENOMIC DNA]</scope>
</reference>
<organism evidence="1 2">
    <name type="scientific">Cylicostephanus goldi</name>
    <name type="common">Nematode worm</name>
    <dbReference type="NCBI Taxonomy" id="71465"/>
    <lineage>
        <taxon>Eukaryota</taxon>
        <taxon>Metazoa</taxon>
        <taxon>Ecdysozoa</taxon>
        <taxon>Nematoda</taxon>
        <taxon>Chromadorea</taxon>
        <taxon>Rhabditida</taxon>
        <taxon>Rhabditina</taxon>
        <taxon>Rhabditomorpha</taxon>
        <taxon>Strongyloidea</taxon>
        <taxon>Strongylidae</taxon>
        <taxon>Cylicostephanus</taxon>
    </lineage>
</organism>